<dbReference type="EMBL" id="JAAXPE010000063">
    <property type="protein sequence ID" value="NKY89808.1"/>
    <property type="molecule type" value="Genomic_DNA"/>
</dbReference>
<comment type="similarity">
    <text evidence="2">Belongs to the amidase family.</text>
</comment>
<dbReference type="Proteomes" id="UP000523447">
    <property type="component" value="Unassembled WGS sequence"/>
</dbReference>
<evidence type="ECO:0000256" key="1">
    <source>
        <dbReference type="ARBA" id="ARBA00001311"/>
    </source>
</evidence>
<dbReference type="GO" id="GO:0004040">
    <property type="term" value="F:amidase activity"/>
    <property type="evidence" value="ECO:0007669"/>
    <property type="project" value="UniProtKB-EC"/>
</dbReference>
<evidence type="ECO:0000313" key="6">
    <source>
        <dbReference type="Proteomes" id="UP000523447"/>
    </source>
</evidence>
<comment type="catalytic activity">
    <reaction evidence="1">
        <text>a monocarboxylic acid amide + H2O = a monocarboxylate + NH4(+)</text>
        <dbReference type="Rhea" id="RHEA:12020"/>
        <dbReference type="ChEBI" id="CHEBI:15377"/>
        <dbReference type="ChEBI" id="CHEBI:28938"/>
        <dbReference type="ChEBI" id="CHEBI:35757"/>
        <dbReference type="ChEBI" id="CHEBI:83628"/>
        <dbReference type="EC" id="3.5.1.4"/>
    </reaction>
</comment>
<sequence>MTDQMRTVSVRHLLSSYATRDRSASEVIDSAISILGTDARERGAVVTVLEESARRRARESDERWSEGVPRALEGVPFGIKDVFDLAGEVTTSGSLVDKDRVAAATAVAVERLLEAGAIPVSKDATTEWAVGGPNNLLTGSTRNPWDSARWAGGSSSGSAASVALGAFPFALASDAGGSIRIPASHCGVTGVKTTAGRVPRTGATPLSWTNETVGPIASSAEDAALMLSVIAGCDATDPQSYGPGLLMDDVENSKPLAQLRIGLPGSYFTDDSDQAVLAGYESQLQLLAAQGVRFVDVDIPSARQAHSVGYHVLFTEAWAHHSARRDRFADYCPVGLRRIARGSRTTTQQYVDMLGFRRALQAEFADALEQVDFLLMPTTPAAAPALDDLTVDINGRKVPMYEAQSRATVMCNLSGVPAVTIPSGFTTDGLPVGMQLVGLPYSEELLLGAAIALQNLTGLKHLTPYS</sequence>
<evidence type="ECO:0000259" key="4">
    <source>
        <dbReference type="Pfam" id="PF01425"/>
    </source>
</evidence>
<reference evidence="5 6" key="1">
    <citation type="submission" date="2020-04" db="EMBL/GenBank/DDBJ databases">
        <title>MicrobeNet Type strains.</title>
        <authorList>
            <person name="Nicholson A.C."/>
        </authorList>
    </citation>
    <scope>NUCLEOTIDE SEQUENCE [LARGE SCALE GENOMIC DNA]</scope>
    <source>
        <strain evidence="5 6">DSM 44445</strain>
    </source>
</reference>
<proteinExistence type="inferred from homology"/>
<dbReference type="EC" id="3.5.1.4" evidence="3"/>
<dbReference type="AlphaFoldDB" id="A0A7X6M3X1"/>
<dbReference type="RefSeq" id="WP_157171611.1">
    <property type="nucleotide sequence ID" value="NZ_CAWPHS010000060.1"/>
</dbReference>
<comment type="caution">
    <text evidence="5">The sequence shown here is derived from an EMBL/GenBank/DDBJ whole genome shotgun (WGS) entry which is preliminary data.</text>
</comment>
<dbReference type="SUPFAM" id="SSF75304">
    <property type="entry name" value="Amidase signature (AS) enzymes"/>
    <property type="match status" value="1"/>
</dbReference>
<evidence type="ECO:0000313" key="5">
    <source>
        <dbReference type="EMBL" id="NKY89808.1"/>
    </source>
</evidence>
<gene>
    <name evidence="5" type="ORF">HGA07_30010</name>
</gene>
<keyword evidence="6" id="KW-1185">Reference proteome</keyword>
<dbReference type="InterPro" id="IPR000120">
    <property type="entry name" value="Amidase"/>
</dbReference>
<protein>
    <recommendedName>
        <fullName evidence="3">amidase</fullName>
        <ecNumber evidence="3">3.5.1.4</ecNumber>
    </recommendedName>
</protein>
<feature type="domain" description="Amidase" evidence="4">
    <location>
        <begin position="43"/>
        <end position="447"/>
    </location>
</feature>
<dbReference type="PANTHER" id="PTHR11895">
    <property type="entry name" value="TRANSAMIDASE"/>
    <property type="match status" value="1"/>
</dbReference>
<organism evidence="5 6">
    <name type="scientific">Nocardia veterana</name>
    <dbReference type="NCBI Taxonomy" id="132249"/>
    <lineage>
        <taxon>Bacteria</taxon>
        <taxon>Bacillati</taxon>
        <taxon>Actinomycetota</taxon>
        <taxon>Actinomycetes</taxon>
        <taxon>Mycobacteriales</taxon>
        <taxon>Nocardiaceae</taxon>
        <taxon>Nocardia</taxon>
    </lineage>
</organism>
<dbReference type="PROSITE" id="PS00571">
    <property type="entry name" value="AMIDASES"/>
    <property type="match status" value="1"/>
</dbReference>
<dbReference type="InterPro" id="IPR020556">
    <property type="entry name" value="Amidase_CS"/>
</dbReference>
<dbReference type="Gene3D" id="3.90.1300.10">
    <property type="entry name" value="Amidase signature (AS) domain"/>
    <property type="match status" value="1"/>
</dbReference>
<evidence type="ECO:0000256" key="2">
    <source>
        <dbReference type="ARBA" id="ARBA00009199"/>
    </source>
</evidence>
<name>A0A7X6M3X1_9NOCA</name>
<dbReference type="Pfam" id="PF01425">
    <property type="entry name" value="Amidase"/>
    <property type="match status" value="1"/>
</dbReference>
<evidence type="ECO:0000256" key="3">
    <source>
        <dbReference type="ARBA" id="ARBA00012922"/>
    </source>
</evidence>
<dbReference type="InterPro" id="IPR036928">
    <property type="entry name" value="AS_sf"/>
</dbReference>
<accession>A0A7X6M3X1</accession>
<dbReference type="PANTHER" id="PTHR11895:SF7">
    <property type="entry name" value="GLUTAMYL-TRNA(GLN) AMIDOTRANSFERASE SUBUNIT A, MITOCHONDRIAL"/>
    <property type="match status" value="1"/>
</dbReference>
<dbReference type="InterPro" id="IPR023631">
    <property type="entry name" value="Amidase_dom"/>
</dbReference>